<organism evidence="1 2">
    <name type="scientific">Ascaris lumbricoides</name>
    <name type="common">Giant roundworm</name>
    <dbReference type="NCBI Taxonomy" id="6252"/>
    <lineage>
        <taxon>Eukaryota</taxon>
        <taxon>Metazoa</taxon>
        <taxon>Ecdysozoa</taxon>
        <taxon>Nematoda</taxon>
        <taxon>Chromadorea</taxon>
        <taxon>Rhabditida</taxon>
        <taxon>Spirurina</taxon>
        <taxon>Ascaridomorpha</taxon>
        <taxon>Ascaridoidea</taxon>
        <taxon>Ascarididae</taxon>
        <taxon>Ascaris</taxon>
    </lineage>
</organism>
<dbReference type="WBParaSite" id="ALUE_0001259701-mRNA-1">
    <property type="protein sequence ID" value="ALUE_0001259701-mRNA-1"/>
    <property type="gene ID" value="ALUE_0001259701"/>
</dbReference>
<keyword evidence="1" id="KW-1185">Reference proteome</keyword>
<proteinExistence type="predicted"/>
<evidence type="ECO:0000313" key="1">
    <source>
        <dbReference type="Proteomes" id="UP000036681"/>
    </source>
</evidence>
<evidence type="ECO:0000313" key="2">
    <source>
        <dbReference type="WBParaSite" id="ALUE_0001259701-mRNA-1"/>
    </source>
</evidence>
<accession>A0A0M3I6D4</accession>
<protein>
    <submittedName>
        <fullName evidence="2">Secreted protein</fullName>
    </submittedName>
</protein>
<dbReference type="Proteomes" id="UP000036681">
    <property type="component" value="Unplaced"/>
</dbReference>
<sequence length="98" mass="11291">MLVSEHNATCDVHSRVCFRFDAFIVLCVCVCVYVRQPLELTDRPTREASGRLSVLHLVGLLLRYVDVKTTAKIHTLHTSSRPIRFPQTHMPTHRRYCA</sequence>
<dbReference type="AlphaFoldDB" id="A0A0M3I6D4"/>
<reference evidence="2" key="1">
    <citation type="submission" date="2017-02" db="UniProtKB">
        <authorList>
            <consortium name="WormBaseParasite"/>
        </authorList>
    </citation>
    <scope>IDENTIFICATION</scope>
</reference>
<name>A0A0M3I6D4_ASCLU</name>